<keyword evidence="3" id="KW-1185">Reference proteome</keyword>
<sequence>MCAHISIFYPPSEDKDTGAGGAPSSPAVGVNGGRCTSYARDGADGREPPAFQDELNSDIQKQYDRCLPIVTMVPLPVMNLDMAFLQLVITLNMRRNRALKLRVARMTNKKCRIRTE</sequence>
<name>A0AAV2DX87_9ROSI</name>
<dbReference type="EMBL" id="OZ034816">
    <property type="protein sequence ID" value="CAL1378271.1"/>
    <property type="molecule type" value="Genomic_DNA"/>
</dbReference>
<gene>
    <name evidence="2" type="ORF">LTRI10_LOCUS19866</name>
</gene>
<dbReference type="Proteomes" id="UP001497516">
    <property type="component" value="Chromosome 3"/>
</dbReference>
<feature type="region of interest" description="Disordered" evidence="1">
    <location>
        <begin position="9"/>
        <end position="33"/>
    </location>
</feature>
<evidence type="ECO:0000256" key="1">
    <source>
        <dbReference type="SAM" id="MobiDB-lite"/>
    </source>
</evidence>
<dbReference type="AlphaFoldDB" id="A0AAV2DX87"/>
<accession>A0AAV2DX87</accession>
<organism evidence="2 3">
    <name type="scientific">Linum trigynum</name>
    <dbReference type="NCBI Taxonomy" id="586398"/>
    <lineage>
        <taxon>Eukaryota</taxon>
        <taxon>Viridiplantae</taxon>
        <taxon>Streptophyta</taxon>
        <taxon>Embryophyta</taxon>
        <taxon>Tracheophyta</taxon>
        <taxon>Spermatophyta</taxon>
        <taxon>Magnoliopsida</taxon>
        <taxon>eudicotyledons</taxon>
        <taxon>Gunneridae</taxon>
        <taxon>Pentapetalae</taxon>
        <taxon>rosids</taxon>
        <taxon>fabids</taxon>
        <taxon>Malpighiales</taxon>
        <taxon>Linaceae</taxon>
        <taxon>Linum</taxon>
    </lineage>
</organism>
<proteinExistence type="predicted"/>
<reference evidence="2 3" key="1">
    <citation type="submission" date="2024-04" db="EMBL/GenBank/DDBJ databases">
        <authorList>
            <person name="Fracassetti M."/>
        </authorList>
    </citation>
    <scope>NUCLEOTIDE SEQUENCE [LARGE SCALE GENOMIC DNA]</scope>
</reference>
<protein>
    <submittedName>
        <fullName evidence="2">Uncharacterized protein</fullName>
    </submittedName>
</protein>
<evidence type="ECO:0000313" key="2">
    <source>
        <dbReference type="EMBL" id="CAL1378271.1"/>
    </source>
</evidence>
<evidence type="ECO:0000313" key="3">
    <source>
        <dbReference type="Proteomes" id="UP001497516"/>
    </source>
</evidence>